<name>A0A564YMR2_HYMDI</name>
<dbReference type="InterPro" id="IPR006886">
    <property type="entry name" value="RNA_pol_III_Rpc5"/>
</dbReference>
<accession>A0A564YMR2</accession>
<dbReference type="GO" id="GO:0042797">
    <property type="term" value="P:tRNA transcription by RNA polymerase III"/>
    <property type="evidence" value="ECO:0007669"/>
    <property type="project" value="TreeGrafter"/>
</dbReference>
<reference evidence="2 3" key="1">
    <citation type="submission" date="2019-07" db="EMBL/GenBank/DDBJ databases">
        <authorList>
            <person name="Jastrzebski P J."/>
            <person name="Paukszto L."/>
            <person name="Jastrzebski P J."/>
        </authorList>
    </citation>
    <scope>NUCLEOTIDE SEQUENCE [LARGE SCALE GENOMIC DNA]</scope>
    <source>
        <strain evidence="2 3">WMS-il1</strain>
    </source>
</reference>
<protein>
    <recommendedName>
        <fullName evidence="4">DNA-directed RNA polymerase III subunit RPC5</fullName>
    </recommendedName>
</protein>
<dbReference type="Pfam" id="PF04801">
    <property type="entry name" value="RPC5"/>
    <property type="match status" value="1"/>
</dbReference>
<feature type="region of interest" description="Disordered" evidence="1">
    <location>
        <begin position="434"/>
        <end position="454"/>
    </location>
</feature>
<proteinExistence type="predicted"/>
<evidence type="ECO:0008006" key="4">
    <source>
        <dbReference type="Google" id="ProtNLM"/>
    </source>
</evidence>
<dbReference type="PANTHER" id="PTHR12069">
    <property type="entry name" value="DNA-DIRECTED RNA POLYMERASES III 80 KDA POLYPEPTIDE RNA POLYMERASE III SUBUNIT 5"/>
    <property type="match status" value="1"/>
</dbReference>
<dbReference type="GO" id="GO:0005666">
    <property type="term" value="C:RNA polymerase III complex"/>
    <property type="evidence" value="ECO:0007669"/>
    <property type="project" value="TreeGrafter"/>
</dbReference>
<feature type="region of interest" description="Disordered" evidence="1">
    <location>
        <begin position="599"/>
        <end position="642"/>
    </location>
</feature>
<gene>
    <name evidence="2" type="ORF">WMSIL1_LOCUS7420</name>
</gene>
<sequence length="833" mass="92933">MEKSTSNNGPIVIKEIDCYVSPEITSRLLVLRHKNRASSRPLETESIKESRIKSTLDHLEISVCDGRLDTIKASAEKKDAYTLRSIPEKNGHTLLGYFINGECHFVLHKNDDLIMDNVKEPIKISEFLEGPVAMPQPSTSSSVVVSARMRTEAEMFGAKRLASRRKTADNDEDLRYLSQLHLTPWRPSRFKPYKSLYAYENRICLMCTADNVSHDCHDFTQEYWDSKLLAPLREDASEVTPTEDDKVKKQTLEELVRNILVKVQIIKFEKLMDCLRGRASDKSEVTPNEVIACLNKCAVLIKGWWAVRSDILHPPNTFSEHAAVPSTQLIRARDYVMAVFHRGGHLTRKTVSSITKLPSLEVTEIMESLGHRISSGTEGHNNHWEFRRPDVDFIKSHPDVVHQHAENWELRIRQLCSQLKLDVLVSDAVQRRRRCSGRLSGSDTDDLFTSPIASPRGRRRCRLLSLSPDQSQTVTSFLIRSPPAKRARTKSASASGDQIDVNNAAAVSKNLPQPPPLVPLSSVNDSSLRKSPAGGSGTNVNAPTSIPLPPLFNEGNSSRSDSPPSLPPSAPKRTHPPTPAAVISMASAMQAVNSPLSLRVATDPSGDLLKQEPKSPGGRHPIETDSPPPIQAHSASKTIAPPIIAPSIPEKVEEPDRSQQYSMVDDPEIRTFVKEKLRTFPILALSELTKACQPFLASLGTNPILKSGTAPPPGSEAERTMLSSELYKVVIAVGGRELKIDWPKVSWALPKQPLFVAPVADEFGDTSSPYVRVREAILERLEENQFVTFGYIKQKLIENGMKITDNNLRTTIKRYCIYRQSKYFLRYTVDERP</sequence>
<organism evidence="2 3">
    <name type="scientific">Hymenolepis diminuta</name>
    <name type="common">Rat tapeworm</name>
    <dbReference type="NCBI Taxonomy" id="6216"/>
    <lineage>
        <taxon>Eukaryota</taxon>
        <taxon>Metazoa</taxon>
        <taxon>Spiralia</taxon>
        <taxon>Lophotrochozoa</taxon>
        <taxon>Platyhelminthes</taxon>
        <taxon>Cestoda</taxon>
        <taxon>Eucestoda</taxon>
        <taxon>Cyclophyllidea</taxon>
        <taxon>Hymenolepididae</taxon>
        <taxon>Hymenolepis</taxon>
    </lineage>
</organism>
<dbReference type="Proteomes" id="UP000321570">
    <property type="component" value="Unassembled WGS sequence"/>
</dbReference>
<dbReference type="EMBL" id="CABIJS010000256">
    <property type="protein sequence ID" value="VUZ47988.1"/>
    <property type="molecule type" value="Genomic_DNA"/>
</dbReference>
<evidence type="ECO:0000256" key="1">
    <source>
        <dbReference type="SAM" id="MobiDB-lite"/>
    </source>
</evidence>
<dbReference type="AlphaFoldDB" id="A0A564YMR2"/>
<evidence type="ECO:0000313" key="3">
    <source>
        <dbReference type="Proteomes" id="UP000321570"/>
    </source>
</evidence>
<evidence type="ECO:0000313" key="2">
    <source>
        <dbReference type="EMBL" id="VUZ47988.1"/>
    </source>
</evidence>
<dbReference type="PANTHER" id="PTHR12069:SF0">
    <property type="entry name" value="DNA-DIRECTED RNA POLYMERASE III SUBUNIT RPC5"/>
    <property type="match status" value="1"/>
</dbReference>
<keyword evidence="3" id="KW-1185">Reference proteome</keyword>
<feature type="region of interest" description="Disordered" evidence="1">
    <location>
        <begin position="476"/>
        <end position="579"/>
    </location>
</feature>